<feature type="transmembrane region" description="Helical" evidence="8">
    <location>
        <begin position="116"/>
        <end position="143"/>
    </location>
</feature>
<keyword evidence="6 8" id="KW-1133">Transmembrane helix</keyword>
<dbReference type="RefSeq" id="WP_109870326.1">
    <property type="nucleotide sequence ID" value="NZ_QGNA01000002.1"/>
</dbReference>
<accession>A0A317FGQ8</accession>
<keyword evidence="3" id="KW-1003">Cell membrane</keyword>
<comment type="similarity">
    <text evidence="2">Belongs to the MreD family.</text>
</comment>
<dbReference type="GO" id="GO:0005886">
    <property type="term" value="C:plasma membrane"/>
    <property type="evidence" value="ECO:0007669"/>
    <property type="project" value="UniProtKB-SubCell"/>
</dbReference>
<dbReference type="OrthoDB" id="7161178at2"/>
<evidence type="ECO:0000313" key="9">
    <source>
        <dbReference type="EMBL" id="PWS37217.1"/>
    </source>
</evidence>
<evidence type="ECO:0000256" key="5">
    <source>
        <dbReference type="ARBA" id="ARBA00022960"/>
    </source>
</evidence>
<keyword evidence="4 8" id="KW-0812">Transmembrane</keyword>
<feature type="transmembrane region" description="Helical" evidence="8">
    <location>
        <begin position="149"/>
        <end position="167"/>
    </location>
</feature>
<feature type="transmembrane region" description="Helical" evidence="8">
    <location>
        <begin position="25"/>
        <end position="50"/>
    </location>
</feature>
<dbReference type="Pfam" id="PF04093">
    <property type="entry name" value="MreD"/>
    <property type="match status" value="1"/>
</dbReference>
<name>A0A317FGQ8_9PROT</name>
<feature type="transmembrane region" description="Helical" evidence="8">
    <location>
        <begin position="85"/>
        <end position="104"/>
    </location>
</feature>
<evidence type="ECO:0000256" key="1">
    <source>
        <dbReference type="ARBA" id="ARBA00004651"/>
    </source>
</evidence>
<gene>
    <name evidence="9" type="primary">mreD</name>
    <name evidence="9" type="ORF">DFH01_10180</name>
</gene>
<dbReference type="AlphaFoldDB" id="A0A317FGQ8"/>
<keyword evidence="5" id="KW-0133">Cell shape</keyword>
<proteinExistence type="inferred from homology"/>
<comment type="subcellular location">
    <subcellularLocation>
        <location evidence="1">Cell membrane</location>
        <topology evidence="1">Multi-pass membrane protein</topology>
    </subcellularLocation>
</comment>
<evidence type="ECO:0000256" key="2">
    <source>
        <dbReference type="ARBA" id="ARBA00007776"/>
    </source>
</evidence>
<organism evidence="9 10">
    <name type="scientific">Falsiroseomonas bella</name>
    <dbReference type="NCBI Taxonomy" id="2184016"/>
    <lineage>
        <taxon>Bacteria</taxon>
        <taxon>Pseudomonadati</taxon>
        <taxon>Pseudomonadota</taxon>
        <taxon>Alphaproteobacteria</taxon>
        <taxon>Acetobacterales</taxon>
        <taxon>Roseomonadaceae</taxon>
        <taxon>Falsiroseomonas</taxon>
    </lineage>
</organism>
<dbReference type="EMBL" id="QGNA01000002">
    <property type="protein sequence ID" value="PWS37217.1"/>
    <property type="molecule type" value="Genomic_DNA"/>
</dbReference>
<dbReference type="InterPro" id="IPR007227">
    <property type="entry name" value="Cell_shape_determining_MreD"/>
</dbReference>
<dbReference type="GO" id="GO:0008360">
    <property type="term" value="P:regulation of cell shape"/>
    <property type="evidence" value="ECO:0007669"/>
    <property type="project" value="UniProtKB-KW"/>
</dbReference>
<evidence type="ECO:0000313" key="10">
    <source>
        <dbReference type="Proteomes" id="UP000245765"/>
    </source>
</evidence>
<evidence type="ECO:0000256" key="4">
    <source>
        <dbReference type="ARBA" id="ARBA00022692"/>
    </source>
</evidence>
<keyword evidence="10" id="KW-1185">Reference proteome</keyword>
<evidence type="ECO:0000256" key="6">
    <source>
        <dbReference type="ARBA" id="ARBA00022989"/>
    </source>
</evidence>
<protein>
    <submittedName>
        <fullName evidence="9">Rod shape-determining protein MreD</fullName>
    </submittedName>
</protein>
<keyword evidence="7 8" id="KW-0472">Membrane</keyword>
<reference evidence="10" key="1">
    <citation type="submission" date="2018-05" db="EMBL/GenBank/DDBJ databases">
        <authorList>
            <person name="Du Z."/>
            <person name="Wang X."/>
        </authorList>
    </citation>
    <scope>NUCLEOTIDE SEQUENCE [LARGE SCALE GENOMIC DNA]</scope>
    <source>
        <strain evidence="10">CQN31</strain>
    </source>
</reference>
<evidence type="ECO:0000256" key="7">
    <source>
        <dbReference type="ARBA" id="ARBA00023136"/>
    </source>
</evidence>
<evidence type="ECO:0000256" key="8">
    <source>
        <dbReference type="SAM" id="Phobius"/>
    </source>
</evidence>
<sequence>MRPEVVGRRQPSPGLLRRAEAWARAVLPTLCAMLAMVVAGGPTGVAALVPAVTLPQVVFWSIFRPGAMPAAAVFLLGLLQDLLTLAPLGTGVLTLLVAHGLALASRRVLARQSFLAVWLAFCVFAAGAAALGYLLTALMALALPPPAPAIYQAALTAGLYPAFAFLLGRLHAMMLRAEEAE</sequence>
<dbReference type="NCBIfam" id="TIGR03426">
    <property type="entry name" value="shape_MreD"/>
    <property type="match status" value="1"/>
</dbReference>
<dbReference type="Proteomes" id="UP000245765">
    <property type="component" value="Unassembled WGS sequence"/>
</dbReference>
<evidence type="ECO:0000256" key="3">
    <source>
        <dbReference type="ARBA" id="ARBA00022475"/>
    </source>
</evidence>
<comment type="caution">
    <text evidence="9">The sequence shown here is derived from an EMBL/GenBank/DDBJ whole genome shotgun (WGS) entry which is preliminary data.</text>
</comment>